<gene>
    <name evidence="3" type="ORF">QYE76_017094</name>
</gene>
<feature type="domain" description="Aminotransferase-like plant mobile" evidence="2">
    <location>
        <begin position="2"/>
        <end position="348"/>
    </location>
</feature>
<feature type="compositionally biased region" description="Basic residues" evidence="1">
    <location>
        <begin position="469"/>
        <end position="482"/>
    </location>
</feature>
<dbReference type="PANTHER" id="PTHR46033">
    <property type="entry name" value="PROTEIN MAIN-LIKE 2"/>
    <property type="match status" value="1"/>
</dbReference>
<evidence type="ECO:0000259" key="2">
    <source>
        <dbReference type="Pfam" id="PF10536"/>
    </source>
</evidence>
<evidence type="ECO:0000256" key="1">
    <source>
        <dbReference type="SAM" id="MobiDB-lite"/>
    </source>
</evidence>
<feature type="compositionally biased region" description="Basic residues" evidence="1">
    <location>
        <begin position="415"/>
        <end position="429"/>
    </location>
</feature>
<feature type="compositionally biased region" description="Polar residues" evidence="1">
    <location>
        <begin position="366"/>
        <end position="387"/>
    </location>
</feature>
<evidence type="ECO:0000313" key="3">
    <source>
        <dbReference type="EMBL" id="KAK1600799.1"/>
    </source>
</evidence>
<dbReference type="Pfam" id="PF10536">
    <property type="entry name" value="PMD"/>
    <property type="match status" value="1"/>
</dbReference>
<proteinExistence type="predicted"/>
<dbReference type="EMBL" id="JAUUTY010000563">
    <property type="protein sequence ID" value="KAK1600799.1"/>
    <property type="molecule type" value="Genomic_DNA"/>
</dbReference>
<organism evidence="3 4">
    <name type="scientific">Lolium multiflorum</name>
    <name type="common">Italian ryegrass</name>
    <name type="synonym">Lolium perenne subsp. multiflorum</name>
    <dbReference type="NCBI Taxonomy" id="4521"/>
    <lineage>
        <taxon>Eukaryota</taxon>
        <taxon>Viridiplantae</taxon>
        <taxon>Streptophyta</taxon>
        <taxon>Embryophyta</taxon>
        <taxon>Tracheophyta</taxon>
        <taxon>Spermatophyta</taxon>
        <taxon>Magnoliopsida</taxon>
        <taxon>Liliopsida</taxon>
        <taxon>Poales</taxon>
        <taxon>Poaceae</taxon>
        <taxon>BOP clade</taxon>
        <taxon>Pooideae</taxon>
        <taxon>Poodae</taxon>
        <taxon>Poeae</taxon>
        <taxon>Poeae Chloroplast Group 2 (Poeae type)</taxon>
        <taxon>Loliodinae</taxon>
        <taxon>Loliinae</taxon>
        <taxon>Lolium</taxon>
    </lineage>
</organism>
<evidence type="ECO:0000313" key="4">
    <source>
        <dbReference type="Proteomes" id="UP001231189"/>
    </source>
</evidence>
<protein>
    <recommendedName>
        <fullName evidence="2">Aminotransferase-like plant mobile domain-containing protein</fullName>
    </recommendedName>
</protein>
<feature type="region of interest" description="Disordered" evidence="1">
    <location>
        <begin position="356"/>
        <end position="482"/>
    </location>
</feature>
<dbReference type="InterPro" id="IPR019557">
    <property type="entry name" value="AminoTfrase-like_pln_mobile"/>
</dbReference>
<dbReference type="InterPro" id="IPR044824">
    <property type="entry name" value="MAIN-like"/>
</dbReference>
<sequence length="482" mass="55815">MNPSAITALVDRWRPETHSFHLRTGEMTVTLQDMSMILALPIEGKPLCIDTSCEDWRGKMFDLIGKAPDEIINKRGEKLRVSAGATFTWISQNFKTCPERASRDVIKLYARVYVWYVITRTLFPDCSGNTAQWHWLKALTKMETKWSWGSAALAFLYRQLDEACCRIGKDACIGDPLLLLSIWSWERFPVGRPRVLDYKNYNDHGNPLRRPTWAYQWDIVSEFSGDPIAAYQTYTNEFDNLTPEQVEWEPYGPRSALGNASTFTLNPACMAEAHLWYMHCPLVCMWAVEHHMPQRVMRQFGLLQPCPPEWKDTSIVLHGFDRRRTKKTDWHNIHKKHVKKFVMRRQGQKLRRLSNLLGCRDPEIMTPSQSRSASPSDQDDANNSNSTARDEEVSDEAGSEHEVDEDDEDVPLGKYVKKKRSAYKLKPRKERQDRYTPDAYAKAPAARKARKKAVIESDEEEHMEPRQKIPPRRGGKTKRARN</sequence>
<dbReference type="GO" id="GO:0010073">
    <property type="term" value="P:meristem maintenance"/>
    <property type="evidence" value="ECO:0007669"/>
    <property type="project" value="InterPro"/>
</dbReference>
<name>A0AAD8VBZ4_LOLMU</name>
<dbReference type="Proteomes" id="UP001231189">
    <property type="component" value="Unassembled WGS sequence"/>
</dbReference>
<dbReference type="PANTHER" id="PTHR46033:SF87">
    <property type="entry name" value="AMINOTRANSFERASE-LIKE PLANT MOBILE DOMAIN-CONTAINING PROTEIN"/>
    <property type="match status" value="1"/>
</dbReference>
<feature type="compositionally biased region" description="Acidic residues" evidence="1">
    <location>
        <begin position="392"/>
        <end position="410"/>
    </location>
</feature>
<comment type="caution">
    <text evidence="3">The sequence shown here is derived from an EMBL/GenBank/DDBJ whole genome shotgun (WGS) entry which is preliminary data.</text>
</comment>
<accession>A0AAD8VBZ4</accession>
<reference evidence="3" key="1">
    <citation type="submission" date="2023-07" db="EMBL/GenBank/DDBJ databases">
        <title>A chromosome-level genome assembly of Lolium multiflorum.</title>
        <authorList>
            <person name="Chen Y."/>
            <person name="Copetti D."/>
            <person name="Kolliker R."/>
            <person name="Studer B."/>
        </authorList>
    </citation>
    <scope>NUCLEOTIDE SEQUENCE</scope>
    <source>
        <strain evidence="3">02402/16</strain>
        <tissue evidence="3">Leaf</tissue>
    </source>
</reference>
<keyword evidence="4" id="KW-1185">Reference proteome</keyword>
<dbReference type="AlphaFoldDB" id="A0AAD8VBZ4"/>